<evidence type="ECO:0000256" key="1">
    <source>
        <dbReference type="SAM" id="Phobius"/>
    </source>
</evidence>
<dbReference type="EMBL" id="BLAY01000108">
    <property type="protein sequence ID" value="GET41078.1"/>
    <property type="molecule type" value="Genomic_DNA"/>
</dbReference>
<dbReference type="Proteomes" id="UP001050975">
    <property type="component" value="Unassembled WGS sequence"/>
</dbReference>
<sequence length="249" mass="27466">MKLQQSTWILILAAILLGGIVYVYEIEGRPQREATKALENKLFDFQENDVQSVTLKTKDKTLLFERNSQPPSGNSTQPKWLMTVLEMAKSTPTPTPTQTPVAIATPPNPTQTPVALATPPTPTPQATPIAPPPETNLTKVPANEAYVVFLLDQMVKGKGDRITIDPRIDYGLNQPQATIDVKLNNGKTHQLILGKPNFNNTSVYAIADPTAQGNQSPQILVISNNFENAVNRPLSEWKQPEQQQNPEKK</sequence>
<gene>
    <name evidence="3" type="ORF">MiSe_58900</name>
</gene>
<accession>A0AAV3XET1</accession>
<dbReference type="InterPro" id="IPR025641">
    <property type="entry name" value="DUF4340"/>
</dbReference>
<dbReference type="Pfam" id="PF14238">
    <property type="entry name" value="DUF4340"/>
    <property type="match status" value="1"/>
</dbReference>
<dbReference type="AlphaFoldDB" id="A0AAV3XET1"/>
<evidence type="ECO:0000259" key="2">
    <source>
        <dbReference type="Pfam" id="PF14238"/>
    </source>
</evidence>
<feature type="domain" description="DUF4340" evidence="2">
    <location>
        <begin position="139"/>
        <end position="238"/>
    </location>
</feature>
<name>A0AAV3XET1_9CYAN</name>
<feature type="transmembrane region" description="Helical" evidence="1">
    <location>
        <begin position="6"/>
        <end position="24"/>
    </location>
</feature>
<keyword evidence="1" id="KW-1133">Transmembrane helix</keyword>
<organism evidence="3 4">
    <name type="scientific">Microseira wollei NIES-4236</name>
    <dbReference type="NCBI Taxonomy" id="2530354"/>
    <lineage>
        <taxon>Bacteria</taxon>
        <taxon>Bacillati</taxon>
        <taxon>Cyanobacteriota</taxon>
        <taxon>Cyanophyceae</taxon>
        <taxon>Oscillatoriophycideae</taxon>
        <taxon>Aerosakkonematales</taxon>
        <taxon>Aerosakkonemataceae</taxon>
        <taxon>Microseira</taxon>
    </lineage>
</organism>
<evidence type="ECO:0000313" key="3">
    <source>
        <dbReference type="EMBL" id="GET41078.1"/>
    </source>
</evidence>
<comment type="caution">
    <text evidence="3">The sequence shown here is derived from an EMBL/GenBank/DDBJ whole genome shotgun (WGS) entry which is preliminary data.</text>
</comment>
<proteinExistence type="predicted"/>
<evidence type="ECO:0000313" key="4">
    <source>
        <dbReference type="Proteomes" id="UP001050975"/>
    </source>
</evidence>
<keyword evidence="1" id="KW-0812">Transmembrane</keyword>
<dbReference type="RefSeq" id="WP_226587301.1">
    <property type="nucleotide sequence ID" value="NZ_BLAY01000108.1"/>
</dbReference>
<keyword evidence="4" id="KW-1185">Reference proteome</keyword>
<keyword evidence="1" id="KW-0472">Membrane</keyword>
<protein>
    <recommendedName>
        <fullName evidence="2">DUF4340 domain-containing protein</fullName>
    </recommendedName>
</protein>
<reference evidence="3" key="1">
    <citation type="submission" date="2019-10" db="EMBL/GenBank/DDBJ databases">
        <title>Draft genome sequece of Microseira wollei NIES-4236.</title>
        <authorList>
            <person name="Yamaguchi H."/>
            <person name="Suzuki S."/>
            <person name="Kawachi M."/>
        </authorList>
    </citation>
    <scope>NUCLEOTIDE SEQUENCE</scope>
    <source>
        <strain evidence="3">NIES-4236</strain>
    </source>
</reference>